<feature type="domain" description="Ig-like" evidence="2">
    <location>
        <begin position="112"/>
        <end position="209"/>
    </location>
</feature>
<sequence>FSLNVRLSWTLGQSLMEYVDFWMAGCPLILMPPEIVVRFGDPVSVNCTTSETDAQGMGWEAPSGGTGFEKGPTVTWMVESLENWYILAKCYITRNNGDQCQVMPSITLYKTPDLVSVTAPHDGPMVENTESKLICKITNVAPVQNLTVKWYKGNEVVWTETFKNLSVTPVNVTSTLKVTPTKEYDGARFKCDAELHLGPNGPEQIPATSSEPHVAVEILYLTSNGLKMENPGKRNPGQGVIMEIIVLKQPTNMEQTFTNFMLMSCVSFNFWNYKM</sequence>
<dbReference type="Gene3D" id="2.60.40.10">
    <property type="entry name" value="Immunoglobulins"/>
    <property type="match status" value="2"/>
</dbReference>
<dbReference type="InterPro" id="IPR047012">
    <property type="entry name" value="ICAM_VCAM"/>
</dbReference>
<dbReference type="Pfam" id="PF08205">
    <property type="entry name" value="C2-set_2"/>
    <property type="match status" value="1"/>
</dbReference>
<evidence type="ECO:0000259" key="2">
    <source>
        <dbReference type="PROSITE" id="PS50835"/>
    </source>
</evidence>
<dbReference type="Ensembl" id="ENSLCAT00010057093.1">
    <property type="protein sequence ID" value="ENSLCAP00010055600.1"/>
    <property type="gene ID" value="ENSLCAG00010025930.1"/>
</dbReference>
<keyword evidence="4" id="KW-1185">Reference proteome</keyword>
<dbReference type="PANTHER" id="PTHR13771">
    <property type="entry name" value="INTERCELLULAR ADHESION MOLECULE"/>
    <property type="match status" value="1"/>
</dbReference>
<dbReference type="GO" id="GO:0007155">
    <property type="term" value="P:cell adhesion"/>
    <property type="evidence" value="ECO:0007669"/>
    <property type="project" value="InterPro"/>
</dbReference>
<dbReference type="GeneTree" id="ENSGT00940000159005"/>
<dbReference type="InterPro" id="IPR007110">
    <property type="entry name" value="Ig-like_dom"/>
</dbReference>
<dbReference type="GO" id="GO:0005178">
    <property type="term" value="F:integrin binding"/>
    <property type="evidence" value="ECO:0007669"/>
    <property type="project" value="InterPro"/>
</dbReference>
<dbReference type="AlphaFoldDB" id="A0A4W6FY94"/>
<keyword evidence="1" id="KW-1015">Disulfide bond</keyword>
<reference evidence="3" key="2">
    <citation type="submission" date="2025-08" db="UniProtKB">
        <authorList>
            <consortium name="Ensembl"/>
        </authorList>
    </citation>
    <scope>IDENTIFICATION</scope>
</reference>
<dbReference type="InterPro" id="IPR036179">
    <property type="entry name" value="Ig-like_dom_sf"/>
</dbReference>
<evidence type="ECO:0000256" key="1">
    <source>
        <dbReference type="ARBA" id="ARBA00023157"/>
    </source>
</evidence>
<dbReference type="InterPro" id="IPR013162">
    <property type="entry name" value="CD80_C2-set"/>
</dbReference>
<dbReference type="PROSITE" id="PS50835">
    <property type="entry name" value="IG_LIKE"/>
    <property type="match status" value="1"/>
</dbReference>
<evidence type="ECO:0000313" key="3">
    <source>
        <dbReference type="Ensembl" id="ENSLCAP00010055600.1"/>
    </source>
</evidence>
<organism evidence="3 4">
    <name type="scientific">Lates calcarifer</name>
    <name type="common">Barramundi</name>
    <name type="synonym">Holocentrus calcarifer</name>
    <dbReference type="NCBI Taxonomy" id="8187"/>
    <lineage>
        <taxon>Eukaryota</taxon>
        <taxon>Metazoa</taxon>
        <taxon>Chordata</taxon>
        <taxon>Craniata</taxon>
        <taxon>Vertebrata</taxon>
        <taxon>Euteleostomi</taxon>
        <taxon>Actinopterygii</taxon>
        <taxon>Neopterygii</taxon>
        <taxon>Teleostei</taxon>
        <taxon>Neoteleostei</taxon>
        <taxon>Acanthomorphata</taxon>
        <taxon>Carangaria</taxon>
        <taxon>Carangaria incertae sedis</taxon>
        <taxon>Centropomidae</taxon>
        <taxon>Lates</taxon>
    </lineage>
</organism>
<dbReference type="SUPFAM" id="SSF48726">
    <property type="entry name" value="Immunoglobulin"/>
    <property type="match status" value="2"/>
</dbReference>
<proteinExistence type="predicted"/>
<reference evidence="4" key="1">
    <citation type="submission" date="2015-09" db="EMBL/GenBank/DDBJ databases">
        <authorList>
            <person name="Sai Rama Sridatta P."/>
        </authorList>
    </citation>
    <scope>NUCLEOTIDE SEQUENCE [LARGE SCALE GENOMIC DNA]</scope>
</reference>
<name>A0A4W6FY94_LATCA</name>
<dbReference type="PANTHER" id="PTHR13771:SF9">
    <property type="entry name" value="INTERCELLULAR ADHESION MOLECULE 5"/>
    <property type="match status" value="1"/>
</dbReference>
<accession>A0A4W6FY94</accession>
<dbReference type="Proteomes" id="UP000314980">
    <property type="component" value="Unassembled WGS sequence"/>
</dbReference>
<reference evidence="3" key="3">
    <citation type="submission" date="2025-09" db="UniProtKB">
        <authorList>
            <consortium name="Ensembl"/>
        </authorList>
    </citation>
    <scope>IDENTIFICATION</scope>
</reference>
<protein>
    <recommendedName>
        <fullName evidence="2">Ig-like domain-containing protein</fullName>
    </recommendedName>
</protein>
<evidence type="ECO:0000313" key="4">
    <source>
        <dbReference type="Proteomes" id="UP000314980"/>
    </source>
</evidence>
<dbReference type="InterPro" id="IPR013783">
    <property type="entry name" value="Ig-like_fold"/>
</dbReference>